<keyword evidence="3 8" id="KW-0489">Methyltransferase</keyword>
<protein>
    <recommendedName>
        <fullName evidence="2">site-specific DNA-methyltransferase (adenine-specific)</fullName>
        <ecNumber evidence="2">2.1.1.72</ecNumber>
    </recommendedName>
</protein>
<dbReference type="Gene3D" id="3.40.50.150">
    <property type="entry name" value="Vaccinia Virus protein VP39"/>
    <property type="match status" value="1"/>
</dbReference>
<dbReference type="CDD" id="cd02440">
    <property type="entry name" value="AdoMet_MTases"/>
    <property type="match status" value="1"/>
</dbReference>
<dbReference type="InterPro" id="IPR011639">
    <property type="entry name" value="MethylTrfase_TaqI-like_dom"/>
</dbReference>
<dbReference type="InterPro" id="IPR029063">
    <property type="entry name" value="SAM-dependent_MTases_sf"/>
</dbReference>
<accession>A0A345YII6</accession>
<name>A0A345YII6_9SPHN</name>
<evidence type="ECO:0000313" key="8">
    <source>
        <dbReference type="EMBL" id="AXK43738.1"/>
    </source>
</evidence>
<dbReference type="InterPro" id="IPR050953">
    <property type="entry name" value="N4_N6_ade-DNA_methylase"/>
</dbReference>
<evidence type="ECO:0000256" key="5">
    <source>
        <dbReference type="ARBA" id="ARBA00022691"/>
    </source>
</evidence>
<keyword evidence="5" id="KW-0949">S-adenosyl-L-methionine</keyword>
<dbReference type="Proteomes" id="UP000254508">
    <property type="component" value="Plasmid unnamed"/>
</dbReference>
<dbReference type="GO" id="GO:0032259">
    <property type="term" value="P:methylation"/>
    <property type="evidence" value="ECO:0007669"/>
    <property type="project" value="UniProtKB-KW"/>
</dbReference>
<evidence type="ECO:0000256" key="3">
    <source>
        <dbReference type="ARBA" id="ARBA00022603"/>
    </source>
</evidence>
<evidence type="ECO:0000256" key="4">
    <source>
        <dbReference type="ARBA" id="ARBA00022679"/>
    </source>
</evidence>
<dbReference type="GO" id="GO:0003676">
    <property type="term" value="F:nucleic acid binding"/>
    <property type="evidence" value="ECO:0007669"/>
    <property type="project" value="InterPro"/>
</dbReference>
<dbReference type="KEGG" id="err:DVR09_14875"/>
<dbReference type="InterPro" id="IPR002052">
    <property type="entry name" value="DNA_methylase_N6_adenine_CS"/>
</dbReference>
<keyword evidence="8" id="KW-0614">Plasmid</keyword>
<feature type="domain" description="Type II methyltransferase M.TaqI-like" evidence="7">
    <location>
        <begin position="135"/>
        <end position="232"/>
    </location>
</feature>
<dbReference type="GO" id="GO:0006304">
    <property type="term" value="P:DNA modification"/>
    <property type="evidence" value="ECO:0007669"/>
    <property type="project" value="InterPro"/>
</dbReference>
<dbReference type="EC" id="2.1.1.72" evidence="2"/>
<dbReference type="Pfam" id="PF07669">
    <property type="entry name" value="Eco57I"/>
    <property type="match status" value="1"/>
</dbReference>
<keyword evidence="4 8" id="KW-0808">Transferase</keyword>
<comment type="catalytic activity">
    <reaction evidence="6">
        <text>a 2'-deoxyadenosine in DNA + S-adenosyl-L-methionine = an N(6)-methyl-2'-deoxyadenosine in DNA + S-adenosyl-L-homocysteine + H(+)</text>
        <dbReference type="Rhea" id="RHEA:15197"/>
        <dbReference type="Rhea" id="RHEA-COMP:12418"/>
        <dbReference type="Rhea" id="RHEA-COMP:12419"/>
        <dbReference type="ChEBI" id="CHEBI:15378"/>
        <dbReference type="ChEBI" id="CHEBI:57856"/>
        <dbReference type="ChEBI" id="CHEBI:59789"/>
        <dbReference type="ChEBI" id="CHEBI:90615"/>
        <dbReference type="ChEBI" id="CHEBI:90616"/>
        <dbReference type="EC" id="2.1.1.72"/>
    </reaction>
</comment>
<dbReference type="PANTHER" id="PTHR33841">
    <property type="entry name" value="DNA METHYLTRANSFERASE YEEA-RELATED"/>
    <property type="match status" value="1"/>
</dbReference>
<dbReference type="PROSITE" id="PS00092">
    <property type="entry name" value="N6_MTASE"/>
    <property type="match status" value="1"/>
</dbReference>
<dbReference type="AlphaFoldDB" id="A0A345YII6"/>
<organism evidence="8 9">
    <name type="scientific">Erythrobacter aureus</name>
    <dbReference type="NCBI Taxonomy" id="2182384"/>
    <lineage>
        <taxon>Bacteria</taxon>
        <taxon>Pseudomonadati</taxon>
        <taxon>Pseudomonadota</taxon>
        <taxon>Alphaproteobacteria</taxon>
        <taxon>Sphingomonadales</taxon>
        <taxon>Erythrobacteraceae</taxon>
        <taxon>Erythrobacter/Porphyrobacter group</taxon>
        <taxon>Erythrobacter</taxon>
    </lineage>
</organism>
<evidence type="ECO:0000256" key="2">
    <source>
        <dbReference type="ARBA" id="ARBA00011900"/>
    </source>
</evidence>
<reference evidence="8 9" key="1">
    <citation type="submission" date="2018-07" db="EMBL/GenBank/DDBJ databases">
        <title>Genome sequence of Erythrobacter strain YH-07, an antagonistic bacterium isolated from Yellow Sea.</title>
        <authorList>
            <person name="Tang T."/>
            <person name="Liu Q."/>
            <person name="Sun X."/>
        </authorList>
    </citation>
    <scope>NUCLEOTIDE SEQUENCE [LARGE SCALE GENOMIC DNA]</scope>
    <source>
        <strain evidence="8 9">YH-07</strain>
        <plasmid evidence="8 9">unnamed</plasmid>
    </source>
</reference>
<dbReference type="OrthoDB" id="9806213at2"/>
<evidence type="ECO:0000313" key="9">
    <source>
        <dbReference type="Proteomes" id="UP000254508"/>
    </source>
</evidence>
<evidence type="ECO:0000256" key="6">
    <source>
        <dbReference type="ARBA" id="ARBA00047942"/>
    </source>
</evidence>
<sequence length="467" mass="51672">MKPASALEFEFSGDPLAADIDKIHRGTAIYTAIPEIEALLDRLGWPDQGTRLLDPGAGNGGFLVAALARIDMKKDDVETAVHRIRGYEFHPSAAQSARRAVSDHLLSRGWTIPAADKAAVNIVEIRDFLLSPVPVGQFDIIAANPPYWRLANLPPESAYRFQFETQIPAHAKADLLYAYLNKAVDIVHPDGLIGLVTADRWLLNKGSADLRAKIGERYTVHDIQRLESKSAFYRPKTRRKGSPARVHPVSLVLSPGDSGRRLTAEPFMIEELPEIDGTPLADIATIRLAPWLGPDGIFIVFDKTGLPEERLIPCVEPENLCPQTDTITGFNRWALLTDKAEPEASVLDHLDNQLERMPNRGQREPRWLPPEPFAGKLPLSDDAVLVPRIAKNLRPILLPAGTMPVNHNLVVVAGIPAAQLIEMLKHPLVQRQADVLALRLENGYRSYTATLLRQLIIPREALPENIS</sequence>
<evidence type="ECO:0000259" key="7">
    <source>
        <dbReference type="Pfam" id="PF07669"/>
    </source>
</evidence>
<dbReference type="EMBL" id="CP031358">
    <property type="protein sequence ID" value="AXK43738.1"/>
    <property type="molecule type" value="Genomic_DNA"/>
</dbReference>
<proteinExistence type="inferred from homology"/>
<comment type="similarity">
    <text evidence="1">Belongs to the N(4)/N(6)-methyltransferase family.</text>
</comment>
<gene>
    <name evidence="8" type="ORF">DVR09_14875</name>
</gene>
<dbReference type="GO" id="GO:0009007">
    <property type="term" value="F:site-specific DNA-methyltransferase (adenine-specific) activity"/>
    <property type="evidence" value="ECO:0007669"/>
    <property type="project" value="UniProtKB-EC"/>
</dbReference>
<keyword evidence="9" id="KW-1185">Reference proteome</keyword>
<geneLocation type="plasmid" evidence="8 9">
    <name>unnamed</name>
</geneLocation>
<dbReference type="SUPFAM" id="SSF53335">
    <property type="entry name" value="S-adenosyl-L-methionine-dependent methyltransferases"/>
    <property type="match status" value="1"/>
</dbReference>
<dbReference type="PRINTS" id="PR00507">
    <property type="entry name" value="N12N6MTFRASE"/>
</dbReference>
<dbReference type="PANTHER" id="PTHR33841:SF5">
    <property type="entry name" value="DNA METHYLASE (MODIFICATION METHYLASE) (METHYLTRANSFERASE)-RELATED"/>
    <property type="match status" value="1"/>
</dbReference>
<evidence type="ECO:0000256" key="1">
    <source>
        <dbReference type="ARBA" id="ARBA00006594"/>
    </source>
</evidence>